<dbReference type="KEGG" id="mbrn:26237446"/>
<feature type="signal peptide" evidence="1">
    <location>
        <begin position="1"/>
        <end position="20"/>
    </location>
</feature>
<evidence type="ECO:0000313" key="2">
    <source>
        <dbReference type="EMBL" id="QLI63481.1"/>
    </source>
</evidence>
<dbReference type="RefSeq" id="XP_065985581.1">
    <property type="nucleotide sequence ID" value="XM_066129958.1"/>
</dbReference>
<protein>
    <submittedName>
        <fullName evidence="2">Uncharacterized protein</fullName>
    </submittedName>
</protein>
<feature type="chain" id="PRO_5028976352" evidence="1">
    <location>
        <begin position="21"/>
        <end position="264"/>
    </location>
</feature>
<evidence type="ECO:0000313" key="3">
    <source>
        <dbReference type="Proteomes" id="UP000510686"/>
    </source>
</evidence>
<keyword evidence="1" id="KW-0732">Signal</keyword>
<reference evidence="2 3" key="1">
    <citation type="submission" date="2020-07" db="EMBL/GenBank/DDBJ databases">
        <title>Telomere length de novo assembly of all 7 chromosomes of the fungus, Metarhizium brunneum, using a novel assembly pipeline.</title>
        <authorList>
            <person name="Saud z."/>
            <person name="Kortsinoglou A."/>
            <person name="Kouvelis V.N."/>
            <person name="Butt T.M."/>
        </authorList>
    </citation>
    <scope>NUCLEOTIDE SEQUENCE [LARGE SCALE GENOMIC DNA]</scope>
    <source>
        <strain evidence="2 3">4556</strain>
    </source>
</reference>
<dbReference type="EMBL" id="CP058932">
    <property type="protein sequence ID" value="QLI63481.1"/>
    <property type="molecule type" value="Genomic_DNA"/>
</dbReference>
<gene>
    <name evidence="2" type="ORF">G6M90_00g025810</name>
</gene>
<accession>A0A7D5YM64</accession>
<sequence length="264" mass="29512">MRTFIKHVLAAACLAATASAVTPISDSDMNQMLNEGGVSLAMKAQPMFFFGQAMKQPPCIPTFATTPDGKQVPSSKLCAFPDVGCECRNPGVGIGNPSPSFPIYYSYQKCSDTSVRVAYNFDWERVIVVFTKAADGNWRPDQLFLSQHSGYGRLQWAKIQNTINREDAAEPRGGKDGRQYLDHPKVYVEWSKHAHRDTRNTGWNDPLSQLTDNAFRSNDWWYFPKRDDYIRADRSTEIGRLLGSFDWGDASSNPPSVHDGLCTA</sequence>
<dbReference type="Proteomes" id="UP000510686">
    <property type="component" value="Chromosome 1"/>
</dbReference>
<keyword evidence="3" id="KW-1185">Reference proteome</keyword>
<name>A0A7D5YM64_9HYPO</name>
<evidence type="ECO:0000256" key="1">
    <source>
        <dbReference type="SAM" id="SignalP"/>
    </source>
</evidence>
<dbReference type="OrthoDB" id="10255963at2759"/>
<dbReference type="GeneID" id="26237446"/>
<organism evidence="2 3">
    <name type="scientific">Metarhizium brunneum</name>
    <dbReference type="NCBI Taxonomy" id="500148"/>
    <lineage>
        <taxon>Eukaryota</taxon>
        <taxon>Fungi</taxon>
        <taxon>Dikarya</taxon>
        <taxon>Ascomycota</taxon>
        <taxon>Pezizomycotina</taxon>
        <taxon>Sordariomycetes</taxon>
        <taxon>Hypocreomycetidae</taxon>
        <taxon>Hypocreales</taxon>
        <taxon>Clavicipitaceae</taxon>
        <taxon>Metarhizium</taxon>
    </lineage>
</organism>
<proteinExistence type="predicted"/>
<dbReference type="AlphaFoldDB" id="A0A7D5YM64"/>